<organism evidence="2 3">
    <name type="scientific">Nelumbo nucifera</name>
    <name type="common">Sacred lotus</name>
    <dbReference type="NCBI Taxonomy" id="4432"/>
    <lineage>
        <taxon>Eukaryota</taxon>
        <taxon>Viridiplantae</taxon>
        <taxon>Streptophyta</taxon>
        <taxon>Embryophyta</taxon>
        <taxon>Tracheophyta</taxon>
        <taxon>Spermatophyta</taxon>
        <taxon>Magnoliopsida</taxon>
        <taxon>Proteales</taxon>
        <taxon>Nelumbonaceae</taxon>
        <taxon>Nelumbo</taxon>
    </lineage>
</organism>
<reference evidence="2 3" key="1">
    <citation type="journal article" date="2020" name="Mol. Biol. Evol.">
        <title>Distinct Expression and Methylation Patterns for Genes with Different Fates following a Single Whole-Genome Duplication in Flowering Plants.</title>
        <authorList>
            <person name="Shi T."/>
            <person name="Rahmani R.S."/>
            <person name="Gugger P.F."/>
            <person name="Wang M."/>
            <person name="Li H."/>
            <person name="Zhang Y."/>
            <person name="Li Z."/>
            <person name="Wang Q."/>
            <person name="Van de Peer Y."/>
            <person name="Marchal K."/>
            <person name="Chen J."/>
        </authorList>
    </citation>
    <scope>NUCLEOTIDE SEQUENCE [LARGE SCALE GENOMIC DNA]</scope>
    <source>
        <tissue evidence="2">Leaf</tissue>
    </source>
</reference>
<dbReference type="EMBL" id="DUZY01000001">
    <property type="protein sequence ID" value="DAD22963.1"/>
    <property type="molecule type" value="Genomic_DNA"/>
</dbReference>
<evidence type="ECO:0000313" key="3">
    <source>
        <dbReference type="Proteomes" id="UP000607653"/>
    </source>
</evidence>
<sequence>MEQTKEEKGSFKEDSQGGYQAVHLLGHANPSWVDVAPNWLVLELQKLVCLDLTLPFAFLFYFQVLIVHWCRVNTEMDAASGAAPPIGQQRVEESTSWPLNKLRVKTEDEVVEQLSGAAPLSQVGDHKLHEWRPRKHDHP</sequence>
<comment type="caution">
    <text evidence="2">The sequence shown here is derived from an EMBL/GenBank/DDBJ whole genome shotgun (WGS) entry which is preliminary data.</text>
</comment>
<gene>
    <name evidence="2" type="ORF">HUJ06_024426</name>
</gene>
<accession>A0A822XTC2</accession>
<feature type="transmembrane region" description="Helical" evidence="1">
    <location>
        <begin position="52"/>
        <end position="70"/>
    </location>
</feature>
<evidence type="ECO:0000256" key="1">
    <source>
        <dbReference type="SAM" id="Phobius"/>
    </source>
</evidence>
<dbReference type="AlphaFoldDB" id="A0A822XTC2"/>
<keyword evidence="1" id="KW-0812">Transmembrane</keyword>
<keyword evidence="1" id="KW-1133">Transmembrane helix</keyword>
<keyword evidence="3" id="KW-1185">Reference proteome</keyword>
<protein>
    <submittedName>
        <fullName evidence="2">Uncharacterized protein</fullName>
    </submittedName>
</protein>
<proteinExistence type="predicted"/>
<evidence type="ECO:0000313" key="2">
    <source>
        <dbReference type="EMBL" id="DAD22963.1"/>
    </source>
</evidence>
<dbReference type="Proteomes" id="UP000607653">
    <property type="component" value="Unassembled WGS sequence"/>
</dbReference>
<keyword evidence="1" id="KW-0472">Membrane</keyword>
<name>A0A822XTC2_NELNU</name>